<dbReference type="Gene3D" id="1.10.260.40">
    <property type="entry name" value="lambda repressor-like DNA-binding domains"/>
    <property type="match status" value="1"/>
</dbReference>
<dbReference type="PROSITE" id="PS50943">
    <property type="entry name" value="HTH_CROC1"/>
    <property type="match status" value="1"/>
</dbReference>
<accession>A0A0M6WGA9</accession>
<evidence type="ECO:0000313" key="6">
    <source>
        <dbReference type="Proteomes" id="UP000095495"/>
    </source>
</evidence>
<dbReference type="InterPro" id="IPR010982">
    <property type="entry name" value="Lambda_DNA-bd_dom_sf"/>
</dbReference>
<evidence type="ECO:0000313" key="5">
    <source>
        <dbReference type="Proteomes" id="UP000049979"/>
    </source>
</evidence>
<proteinExistence type="predicted"/>
<dbReference type="GO" id="GO:0003677">
    <property type="term" value="F:DNA binding"/>
    <property type="evidence" value="ECO:0007669"/>
    <property type="project" value="UniProtKB-KW"/>
</dbReference>
<dbReference type="AlphaFoldDB" id="A0A0M6WGA9"/>
<dbReference type="EMBL" id="CVRR01000009">
    <property type="protein sequence ID" value="CRL35462.1"/>
    <property type="molecule type" value="Genomic_DNA"/>
</dbReference>
<dbReference type="CDD" id="cd00093">
    <property type="entry name" value="HTH_XRE"/>
    <property type="match status" value="1"/>
</dbReference>
<sequence length="107" mass="12195">MHINLNAMGTRMKRRRKELKMSQAELAEKVNVSNNHISSIETGKQIPSLTTFVKICEQLDTTPDFLLLGSLHTDNLPKNIYDSLALCNKKDLPLIQDIVENFVSKRE</sequence>
<evidence type="ECO:0000256" key="1">
    <source>
        <dbReference type="ARBA" id="ARBA00023125"/>
    </source>
</evidence>
<dbReference type="SUPFAM" id="SSF47413">
    <property type="entry name" value="lambda repressor-like DNA-binding domains"/>
    <property type="match status" value="1"/>
</dbReference>
<reference evidence="5" key="2">
    <citation type="submission" date="2015-05" db="EMBL/GenBank/DDBJ databases">
        <authorList>
            <consortium name="Pathogen Informatics"/>
        </authorList>
    </citation>
    <scope>NUCLEOTIDE SEQUENCE [LARGE SCALE GENOMIC DNA]</scope>
    <source>
        <strain evidence="4 6">2789STDY5608863</strain>
        <strain evidence="5">M72</strain>
    </source>
</reference>
<dbReference type="GeneID" id="99748717"/>
<feature type="domain" description="HTH cro/C1-type" evidence="2">
    <location>
        <begin position="12"/>
        <end position="66"/>
    </location>
</feature>
<keyword evidence="5" id="KW-1185">Reference proteome</keyword>
<name>A0A0M6WGA9_9FIRM</name>
<dbReference type="RefSeq" id="WP_022045802.1">
    <property type="nucleotide sequence ID" value="NZ_CP173697.1"/>
</dbReference>
<evidence type="ECO:0000313" key="4">
    <source>
        <dbReference type="EMBL" id="CUM71023.1"/>
    </source>
</evidence>
<organism evidence="3 5">
    <name type="scientific">Roseburia faecis</name>
    <dbReference type="NCBI Taxonomy" id="301302"/>
    <lineage>
        <taxon>Bacteria</taxon>
        <taxon>Bacillati</taxon>
        <taxon>Bacillota</taxon>
        <taxon>Clostridia</taxon>
        <taxon>Lachnospirales</taxon>
        <taxon>Lachnospiraceae</taxon>
        <taxon>Roseburia</taxon>
    </lineage>
</organism>
<dbReference type="Pfam" id="PF01381">
    <property type="entry name" value="HTH_3"/>
    <property type="match status" value="1"/>
</dbReference>
<dbReference type="PANTHER" id="PTHR46558">
    <property type="entry name" value="TRACRIPTIONAL REGULATORY PROTEIN-RELATED-RELATED"/>
    <property type="match status" value="1"/>
</dbReference>
<reference evidence="3" key="1">
    <citation type="submission" date="2015-05" db="EMBL/GenBank/DDBJ databases">
        <authorList>
            <person name="Wang D.B."/>
            <person name="Wang M."/>
        </authorList>
    </citation>
    <scope>NUCLEOTIDE SEQUENCE [LARGE SCALE GENOMIC DNA]</scope>
    <source>
        <strain evidence="3">M72</strain>
    </source>
</reference>
<dbReference type="PANTHER" id="PTHR46558:SF4">
    <property type="entry name" value="DNA-BIDING PHAGE PROTEIN"/>
    <property type="match status" value="1"/>
</dbReference>
<keyword evidence="1" id="KW-0238">DNA-binding</keyword>
<dbReference type="Proteomes" id="UP000049979">
    <property type="component" value="Unassembled WGS sequence"/>
</dbReference>
<dbReference type="STRING" id="301302.ERS852420_00163"/>
<dbReference type="InterPro" id="IPR001387">
    <property type="entry name" value="Cro/C1-type_HTH"/>
</dbReference>
<dbReference type="EMBL" id="CYXV01000001">
    <property type="protein sequence ID" value="CUM71023.1"/>
    <property type="molecule type" value="Genomic_DNA"/>
</dbReference>
<evidence type="ECO:0000259" key="2">
    <source>
        <dbReference type="PROSITE" id="PS50943"/>
    </source>
</evidence>
<gene>
    <name evidence="4" type="primary">immR_1</name>
    <name evidence="4" type="ORF">ERS852420_00163</name>
    <name evidence="3" type="ORF">M72_23811</name>
</gene>
<protein>
    <submittedName>
        <fullName evidence="4">HTH-type transcriptional regulator immR</fullName>
    </submittedName>
</protein>
<dbReference type="SMART" id="SM00530">
    <property type="entry name" value="HTH_XRE"/>
    <property type="match status" value="1"/>
</dbReference>
<dbReference type="Proteomes" id="UP000095495">
    <property type="component" value="Unassembled WGS sequence"/>
</dbReference>
<evidence type="ECO:0000313" key="3">
    <source>
        <dbReference type="EMBL" id="CRL35462.1"/>
    </source>
</evidence>